<sequence>MNNNFKWGRKEALSCRKQTTIICRSSKSLSSKGGRKKASSSSSSSSVHEQLQQLRSLTNSTAVNKTSIIVDASRYIEELKDKVDKMNQETATSSQASTSSQNPLPMVTVETLEKGFLINVFLEKNCPGLLVSILEIFEELGLDVLEARVSCEESFKLEAIGGENEGNVECIDAQMVKQAVMQAIRKWGENSHQE</sequence>
<dbReference type="PANTHER" id="PTHR31945">
    <property type="entry name" value="TRANSCRIPTION FACTOR SCREAM2-RELATED"/>
    <property type="match status" value="1"/>
</dbReference>
<dbReference type="PANTHER" id="PTHR31945:SF45">
    <property type="entry name" value="EXPRESSED PROTEIN"/>
    <property type="match status" value="1"/>
</dbReference>
<organism evidence="7 8">
    <name type="scientific">Gossypium stocksii</name>
    <dbReference type="NCBI Taxonomy" id="47602"/>
    <lineage>
        <taxon>Eukaryota</taxon>
        <taxon>Viridiplantae</taxon>
        <taxon>Streptophyta</taxon>
        <taxon>Embryophyta</taxon>
        <taxon>Tracheophyta</taxon>
        <taxon>Spermatophyta</taxon>
        <taxon>Magnoliopsida</taxon>
        <taxon>eudicotyledons</taxon>
        <taxon>Gunneridae</taxon>
        <taxon>Pentapetalae</taxon>
        <taxon>rosids</taxon>
        <taxon>malvids</taxon>
        <taxon>Malvales</taxon>
        <taxon>Malvaceae</taxon>
        <taxon>Malvoideae</taxon>
        <taxon>Gossypium</taxon>
    </lineage>
</organism>
<dbReference type="OrthoDB" id="1917523at2759"/>
<evidence type="ECO:0000259" key="6">
    <source>
        <dbReference type="Pfam" id="PF22754"/>
    </source>
</evidence>
<dbReference type="Proteomes" id="UP000828251">
    <property type="component" value="Unassembled WGS sequence"/>
</dbReference>
<dbReference type="GO" id="GO:0003700">
    <property type="term" value="F:DNA-binding transcription factor activity"/>
    <property type="evidence" value="ECO:0007669"/>
    <property type="project" value="TreeGrafter"/>
</dbReference>
<proteinExistence type="predicted"/>
<feature type="coiled-coil region" evidence="4">
    <location>
        <begin position="69"/>
        <end position="96"/>
    </location>
</feature>
<keyword evidence="4" id="KW-0175">Coiled coil</keyword>
<evidence type="ECO:0000256" key="3">
    <source>
        <dbReference type="ARBA" id="ARBA00023242"/>
    </source>
</evidence>
<dbReference type="EMBL" id="JAIQCV010000005">
    <property type="protein sequence ID" value="KAH1096029.1"/>
    <property type="molecule type" value="Genomic_DNA"/>
</dbReference>
<gene>
    <name evidence="7" type="ORF">J1N35_012950</name>
</gene>
<keyword evidence="3" id="KW-0539">Nucleus</keyword>
<dbReference type="InterPro" id="IPR051358">
    <property type="entry name" value="TF_AMS/ICE1/BHLH6-like"/>
</dbReference>
<keyword evidence="2" id="KW-0238">DNA-binding</keyword>
<comment type="caution">
    <text evidence="7">The sequence shown here is derived from an EMBL/GenBank/DDBJ whole genome shotgun (WGS) entry which is preliminary data.</text>
</comment>
<evidence type="ECO:0000313" key="7">
    <source>
        <dbReference type="EMBL" id="KAH1096029.1"/>
    </source>
</evidence>
<evidence type="ECO:0000256" key="1">
    <source>
        <dbReference type="ARBA" id="ARBA00004123"/>
    </source>
</evidence>
<accession>A0A9D3VTU7</accession>
<evidence type="ECO:0000256" key="5">
    <source>
        <dbReference type="SAM" id="MobiDB-lite"/>
    </source>
</evidence>
<keyword evidence="8" id="KW-1185">Reference proteome</keyword>
<evidence type="ECO:0000313" key="8">
    <source>
        <dbReference type="Proteomes" id="UP000828251"/>
    </source>
</evidence>
<protein>
    <recommendedName>
        <fullName evidence="6">Plant bHLH transcription factor ACT-like domain-containing protein</fullName>
    </recommendedName>
</protein>
<name>A0A9D3VTU7_9ROSI</name>
<dbReference type="AlphaFoldDB" id="A0A9D3VTU7"/>
<reference evidence="7 8" key="1">
    <citation type="journal article" date="2021" name="Plant Biotechnol. J.">
        <title>Multi-omics assisted identification of the key and species-specific regulatory components of drought-tolerant mechanisms in Gossypium stocksii.</title>
        <authorList>
            <person name="Yu D."/>
            <person name="Ke L."/>
            <person name="Zhang D."/>
            <person name="Wu Y."/>
            <person name="Sun Y."/>
            <person name="Mei J."/>
            <person name="Sun J."/>
            <person name="Sun Y."/>
        </authorList>
    </citation>
    <scope>NUCLEOTIDE SEQUENCE [LARGE SCALE GENOMIC DNA]</scope>
    <source>
        <strain evidence="8">cv. E1</strain>
        <tissue evidence="7">Leaf</tissue>
    </source>
</reference>
<feature type="region of interest" description="Disordered" evidence="5">
    <location>
        <begin position="26"/>
        <end position="50"/>
    </location>
</feature>
<dbReference type="Pfam" id="PF22754">
    <property type="entry name" value="bHLH-TF_ACT-like_plant"/>
    <property type="match status" value="1"/>
</dbReference>
<dbReference type="InterPro" id="IPR054502">
    <property type="entry name" value="bHLH-TF_ACT-like_plant"/>
</dbReference>
<evidence type="ECO:0000256" key="4">
    <source>
        <dbReference type="SAM" id="Coils"/>
    </source>
</evidence>
<dbReference type="GO" id="GO:0043565">
    <property type="term" value="F:sequence-specific DNA binding"/>
    <property type="evidence" value="ECO:0007669"/>
    <property type="project" value="TreeGrafter"/>
</dbReference>
<dbReference type="GO" id="GO:0005634">
    <property type="term" value="C:nucleus"/>
    <property type="evidence" value="ECO:0007669"/>
    <property type="project" value="UniProtKB-SubCell"/>
</dbReference>
<comment type="subcellular location">
    <subcellularLocation>
        <location evidence="1">Nucleus</location>
    </subcellularLocation>
</comment>
<evidence type="ECO:0000256" key="2">
    <source>
        <dbReference type="ARBA" id="ARBA00023125"/>
    </source>
</evidence>
<feature type="domain" description="Plant bHLH transcription factor ACT-like" evidence="6">
    <location>
        <begin position="106"/>
        <end position="185"/>
    </location>
</feature>